<proteinExistence type="predicted"/>
<gene>
    <name evidence="1" type="ORF">C2G38_2202367</name>
</gene>
<accession>A0A397UNW4</accession>
<comment type="caution">
    <text evidence="1">The sequence shown here is derived from an EMBL/GenBank/DDBJ whole genome shotgun (WGS) entry which is preliminary data.</text>
</comment>
<dbReference type="EMBL" id="QKWP01001090">
    <property type="protein sequence ID" value="RIB11844.1"/>
    <property type="molecule type" value="Genomic_DNA"/>
</dbReference>
<reference evidence="1 2" key="1">
    <citation type="submission" date="2018-06" db="EMBL/GenBank/DDBJ databases">
        <title>Comparative genomics reveals the genomic features of Rhizophagus irregularis, R. cerebriforme, R. diaphanum and Gigaspora rosea, and their symbiotic lifestyle signature.</title>
        <authorList>
            <person name="Morin E."/>
            <person name="San Clemente H."/>
            <person name="Chen E.C.H."/>
            <person name="De La Providencia I."/>
            <person name="Hainaut M."/>
            <person name="Kuo A."/>
            <person name="Kohler A."/>
            <person name="Murat C."/>
            <person name="Tang N."/>
            <person name="Roy S."/>
            <person name="Loubradou J."/>
            <person name="Henrissat B."/>
            <person name="Grigoriev I.V."/>
            <person name="Corradi N."/>
            <person name="Roux C."/>
            <person name="Martin F.M."/>
        </authorList>
    </citation>
    <scope>NUCLEOTIDE SEQUENCE [LARGE SCALE GENOMIC DNA]</scope>
    <source>
        <strain evidence="1 2">DAOM 194757</strain>
    </source>
</reference>
<evidence type="ECO:0000313" key="1">
    <source>
        <dbReference type="EMBL" id="RIB11844.1"/>
    </source>
</evidence>
<dbReference type="Proteomes" id="UP000266673">
    <property type="component" value="Unassembled WGS sequence"/>
</dbReference>
<name>A0A397UNW4_9GLOM</name>
<organism evidence="1 2">
    <name type="scientific">Gigaspora rosea</name>
    <dbReference type="NCBI Taxonomy" id="44941"/>
    <lineage>
        <taxon>Eukaryota</taxon>
        <taxon>Fungi</taxon>
        <taxon>Fungi incertae sedis</taxon>
        <taxon>Mucoromycota</taxon>
        <taxon>Glomeromycotina</taxon>
        <taxon>Glomeromycetes</taxon>
        <taxon>Diversisporales</taxon>
        <taxon>Gigasporaceae</taxon>
        <taxon>Gigaspora</taxon>
    </lineage>
</organism>
<protein>
    <submittedName>
        <fullName evidence="1">Uncharacterized protein</fullName>
    </submittedName>
</protein>
<keyword evidence="2" id="KW-1185">Reference proteome</keyword>
<sequence length="124" mass="14545">MEYFLLTYTPISTITVATALYKHAESGSWSGNREQEVQKFVKTLENVKNTIKRTPGEEERLRKLRNFGTGEGLRQRQIDVMSWKEDANANIDSLKHEVRKRTNETSGYEKQMWERVETELHDIP</sequence>
<evidence type="ECO:0000313" key="2">
    <source>
        <dbReference type="Proteomes" id="UP000266673"/>
    </source>
</evidence>
<dbReference type="AlphaFoldDB" id="A0A397UNW4"/>
<dbReference type="OrthoDB" id="2422091at2759"/>